<dbReference type="InterPro" id="IPR013201">
    <property type="entry name" value="Prot_inhib_I29"/>
</dbReference>
<dbReference type="PRINTS" id="PR00705">
    <property type="entry name" value="PAPAIN"/>
</dbReference>
<protein>
    <submittedName>
        <fullName evidence="10">Cathepsin L</fullName>
    </submittedName>
</protein>
<keyword evidence="2" id="KW-0645">Protease</keyword>
<evidence type="ECO:0000256" key="1">
    <source>
        <dbReference type="ARBA" id="ARBA00008455"/>
    </source>
</evidence>
<keyword evidence="6" id="KW-1015">Disulfide bond</keyword>
<evidence type="ECO:0000313" key="11">
    <source>
        <dbReference type="Proteomes" id="UP000192578"/>
    </source>
</evidence>
<feature type="domain" description="Cathepsin propeptide inhibitor" evidence="9">
    <location>
        <begin position="41"/>
        <end position="100"/>
    </location>
</feature>
<evidence type="ECO:0000313" key="10">
    <source>
        <dbReference type="EMBL" id="OQV18057.1"/>
    </source>
</evidence>
<dbReference type="Pfam" id="PF00112">
    <property type="entry name" value="Peptidase_C1"/>
    <property type="match status" value="1"/>
</dbReference>
<dbReference type="CDD" id="cd02248">
    <property type="entry name" value="Peptidase_C1A"/>
    <property type="match status" value="1"/>
</dbReference>
<organism evidence="10 11">
    <name type="scientific">Hypsibius exemplaris</name>
    <name type="common">Freshwater tardigrade</name>
    <dbReference type="NCBI Taxonomy" id="2072580"/>
    <lineage>
        <taxon>Eukaryota</taxon>
        <taxon>Metazoa</taxon>
        <taxon>Ecdysozoa</taxon>
        <taxon>Tardigrada</taxon>
        <taxon>Eutardigrada</taxon>
        <taxon>Parachela</taxon>
        <taxon>Hypsibioidea</taxon>
        <taxon>Hypsibiidae</taxon>
        <taxon>Hypsibius</taxon>
    </lineage>
</organism>
<dbReference type="FunFam" id="3.90.70.10:FF:000006">
    <property type="entry name" value="Cathepsin S"/>
    <property type="match status" value="1"/>
</dbReference>
<dbReference type="PANTHER" id="PTHR12411">
    <property type="entry name" value="CYSTEINE PROTEASE FAMILY C1-RELATED"/>
    <property type="match status" value="1"/>
</dbReference>
<dbReference type="Proteomes" id="UP000192578">
    <property type="component" value="Unassembled WGS sequence"/>
</dbReference>
<keyword evidence="3" id="KW-0378">Hydrolase</keyword>
<sequence>MVVGCLLLLLQVAVAFGALVPDSGRQQTRDGRHNVGVVFNWEKFKEFHGKEYSGQDDVIRKKIYLTNSQKIVLHNRKYAEGLTSYQMEMNHFGDISPKEFRTMMNGFKGKYNETKASKGAVFLTANFVEVPAEVDWRKHGYVTPVKNQGQCGSCWAFSSTGALEGQHFRKSGKLVSLSEQNLVDCSGKYGNEGCNGGLMDQAFDYVKDNGGLDSEDSYPYDGQDKKCRFKKDGVGATDLGHVDVVPAGDEGKLKEAIATVGPVSVAIDASHESFQFYAKGVYDEPACSSEELDHGVLAVGYGTDAGTGNAAGKDYWLVKNSWGEEWGDTGYIKMARNKKNQCGIATSASYPLV</sequence>
<dbReference type="PROSITE" id="PS00639">
    <property type="entry name" value="THIOL_PROTEASE_HIS"/>
    <property type="match status" value="1"/>
</dbReference>
<accession>A0A1W0WSA7</accession>
<feature type="chain" id="PRO_5018787747" evidence="7">
    <location>
        <begin position="18"/>
        <end position="353"/>
    </location>
</feature>
<dbReference type="InterPro" id="IPR025660">
    <property type="entry name" value="Pept_his_AS"/>
</dbReference>
<name>A0A1W0WSA7_HYPEX</name>
<dbReference type="InterPro" id="IPR013128">
    <property type="entry name" value="Peptidase_C1A"/>
</dbReference>
<dbReference type="SMART" id="SM00645">
    <property type="entry name" value="Pept_C1"/>
    <property type="match status" value="1"/>
</dbReference>
<dbReference type="InterPro" id="IPR000668">
    <property type="entry name" value="Peptidase_C1A_C"/>
</dbReference>
<evidence type="ECO:0000259" key="9">
    <source>
        <dbReference type="SMART" id="SM00848"/>
    </source>
</evidence>
<dbReference type="Gene3D" id="3.90.70.10">
    <property type="entry name" value="Cysteine proteinases"/>
    <property type="match status" value="1"/>
</dbReference>
<evidence type="ECO:0000256" key="6">
    <source>
        <dbReference type="ARBA" id="ARBA00023157"/>
    </source>
</evidence>
<proteinExistence type="inferred from homology"/>
<evidence type="ECO:0000256" key="2">
    <source>
        <dbReference type="ARBA" id="ARBA00022670"/>
    </source>
</evidence>
<dbReference type="EMBL" id="MTYJ01000053">
    <property type="protein sequence ID" value="OQV18057.1"/>
    <property type="molecule type" value="Genomic_DNA"/>
</dbReference>
<reference evidence="11" key="1">
    <citation type="submission" date="2017-01" db="EMBL/GenBank/DDBJ databases">
        <title>Comparative genomics of anhydrobiosis in the tardigrade Hypsibius dujardini.</title>
        <authorList>
            <person name="Yoshida Y."/>
            <person name="Koutsovoulos G."/>
            <person name="Laetsch D."/>
            <person name="Stevens L."/>
            <person name="Kumar S."/>
            <person name="Horikawa D."/>
            <person name="Ishino K."/>
            <person name="Komine S."/>
            <person name="Tomita M."/>
            <person name="Blaxter M."/>
            <person name="Arakawa K."/>
        </authorList>
    </citation>
    <scope>NUCLEOTIDE SEQUENCE [LARGE SCALE GENOMIC DNA]</scope>
    <source>
        <strain evidence="11">Z151</strain>
    </source>
</reference>
<feature type="domain" description="Peptidase C1A papain C-terminal" evidence="8">
    <location>
        <begin position="130"/>
        <end position="352"/>
    </location>
</feature>
<dbReference type="PROSITE" id="PS00139">
    <property type="entry name" value="THIOL_PROTEASE_CYS"/>
    <property type="match status" value="1"/>
</dbReference>
<keyword evidence="5" id="KW-0865">Zymogen</keyword>
<dbReference type="OrthoDB" id="10253408at2759"/>
<evidence type="ECO:0000256" key="3">
    <source>
        <dbReference type="ARBA" id="ARBA00022801"/>
    </source>
</evidence>
<evidence type="ECO:0000256" key="7">
    <source>
        <dbReference type="SAM" id="SignalP"/>
    </source>
</evidence>
<dbReference type="GO" id="GO:0006508">
    <property type="term" value="P:proteolysis"/>
    <property type="evidence" value="ECO:0007669"/>
    <property type="project" value="UniProtKB-KW"/>
</dbReference>
<dbReference type="PROSITE" id="PS00640">
    <property type="entry name" value="THIOL_PROTEASE_ASN"/>
    <property type="match status" value="1"/>
</dbReference>
<evidence type="ECO:0000259" key="8">
    <source>
        <dbReference type="SMART" id="SM00645"/>
    </source>
</evidence>
<dbReference type="AlphaFoldDB" id="A0A1W0WSA7"/>
<dbReference type="InterPro" id="IPR025661">
    <property type="entry name" value="Pept_asp_AS"/>
</dbReference>
<dbReference type="SMART" id="SM00848">
    <property type="entry name" value="Inhibitor_I29"/>
    <property type="match status" value="1"/>
</dbReference>
<dbReference type="InterPro" id="IPR038765">
    <property type="entry name" value="Papain-like_cys_pep_sf"/>
</dbReference>
<dbReference type="InterPro" id="IPR039417">
    <property type="entry name" value="Peptidase_C1A_papain-like"/>
</dbReference>
<keyword evidence="7" id="KW-0732">Signal</keyword>
<evidence type="ECO:0000256" key="5">
    <source>
        <dbReference type="ARBA" id="ARBA00023145"/>
    </source>
</evidence>
<dbReference type="Pfam" id="PF08246">
    <property type="entry name" value="Inhibitor_I29"/>
    <property type="match status" value="1"/>
</dbReference>
<gene>
    <name evidence="10" type="ORF">BV898_07828</name>
</gene>
<keyword evidence="4" id="KW-0788">Thiol protease</keyword>
<keyword evidence="11" id="KW-1185">Reference proteome</keyword>
<feature type="signal peptide" evidence="7">
    <location>
        <begin position="1"/>
        <end position="17"/>
    </location>
</feature>
<comment type="similarity">
    <text evidence="1">Belongs to the peptidase C1 family.</text>
</comment>
<dbReference type="InterPro" id="IPR000169">
    <property type="entry name" value="Pept_cys_AS"/>
</dbReference>
<evidence type="ECO:0000256" key="4">
    <source>
        <dbReference type="ARBA" id="ARBA00022807"/>
    </source>
</evidence>
<dbReference type="SUPFAM" id="SSF54001">
    <property type="entry name" value="Cysteine proteinases"/>
    <property type="match status" value="1"/>
</dbReference>
<comment type="caution">
    <text evidence="10">The sequence shown here is derived from an EMBL/GenBank/DDBJ whole genome shotgun (WGS) entry which is preliminary data.</text>
</comment>
<dbReference type="GO" id="GO:0008234">
    <property type="term" value="F:cysteine-type peptidase activity"/>
    <property type="evidence" value="ECO:0007669"/>
    <property type="project" value="UniProtKB-KW"/>
</dbReference>